<proteinExistence type="predicted"/>
<dbReference type="CDD" id="cd01650">
    <property type="entry name" value="RT_nLTR_like"/>
    <property type="match status" value="1"/>
</dbReference>
<dbReference type="PANTHER" id="PTHR31635:SF196">
    <property type="entry name" value="REVERSE TRANSCRIPTASE DOMAIN-CONTAINING PROTEIN-RELATED"/>
    <property type="match status" value="1"/>
</dbReference>
<accession>A0A671WF44</accession>
<protein>
    <recommendedName>
        <fullName evidence="1">Reverse transcriptase domain-containing protein</fullName>
    </recommendedName>
</protein>
<dbReference type="InterPro" id="IPR043502">
    <property type="entry name" value="DNA/RNA_pol_sf"/>
</dbReference>
<evidence type="ECO:0000259" key="1">
    <source>
        <dbReference type="PROSITE" id="PS50878"/>
    </source>
</evidence>
<evidence type="ECO:0000313" key="2">
    <source>
        <dbReference type="Ensembl" id="ENSSAUP00010035191.1"/>
    </source>
</evidence>
<dbReference type="AlphaFoldDB" id="A0A671WF44"/>
<dbReference type="OMA" id="GENFASW"/>
<name>A0A671WF44_SPAAU</name>
<evidence type="ECO:0000313" key="3">
    <source>
        <dbReference type="Proteomes" id="UP000472265"/>
    </source>
</evidence>
<dbReference type="Pfam" id="PF00078">
    <property type="entry name" value="RVT_1"/>
    <property type="match status" value="1"/>
</dbReference>
<keyword evidence="3" id="KW-1185">Reference proteome</keyword>
<dbReference type="InterPro" id="IPR000477">
    <property type="entry name" value="RT_dom"/>
</dbReference>
<dbReference type="Proteomes" id="UP000472265">
    <property type="component" value="Chromosome 15"/>
</dbReference>
<dbReference type="PANTHER" id="PTHR31635">
    <property type="entry name" value="REVERSE TRANSCRIPTASE DOMAIN-CONTAINING PROTEIN-RELATED"/>
    <property type="match status" value="1"/>
</dbReference>
<organism evidence="2 3">
    <name type="scientific">Sparus aurata</name>
    <name type="common">Gilthead sea bream</name>
    <dbReference type="NCBI Taxonomy" id="8175"/>
    <lineage>
        <taxon>Eukaryota</taxon>
        <taxon>Metazoa</taxon>
        <taxon>Chordata</taxon>
        <taxon>Craniata</taxon>
        <taxon>Vertebrata</taxon>
        <taxon>Euteleostomi</taxon>
        <taxon>Actinopterygii</taxon>
        <taxon>Neopterygii</taxon>
        <taxon>Teleostei</taxon>
        <taxon>Neoteleostei</taxon>
        <taxon>Acanthomorphata</taxon>
        <taxon>Eupercaria</taxon>
        <taxon>Spariformes</taxon>
        <taxon>Sparidae</taxon>
        <taxon>Sparus</taxon>
    </lineage>
</organism>
<reference evidence="2" key="2">
    <citation type="submission" date="2025-08" db="UniProtKB">
        <authorList>
            <consortium name="Ensembl"/>
        </authorList>
    </citation>
    <scope>IDENTIFICATION</scope>
</reference>
<dbReference type="Ensembl" id="ENSSAUT00010037072.1">
    <property type="protein sequence ID" value="ENSSAUP00010035191.1"/>
    <property type="gene ID" value="ENSSAUG00010014892.1"/>
</dbReference>
<reference evidence="2" key="1">
    <citation type="submission" date="2021-04" db="EMBL/GenBank/DDBJ databases">
        <authorList>
            <consortium name="Wellcome Sanger Institute Data Sharing"/>
        </authorList>
    </citation>
    <scope>NUCLEOTIDE SEQUENCE [LARGE SCALE GENOMIC DNA]</scope>
</reference>
<dbReference type="InParanoid" id="A0A671WF44"/>
<dbReference type="GeneTree" id="ENSGT00940000163630"/>
<dbReference type="PROSITE" id="PS50878">
    <property type="entry name" value="RT_POL"/>
    <property type="match status" value="1"/>
</dbReference>
<sequence>MLRMFNHSISVGLLPETLYSANISLILKKGKNQTDPSSYRPIALLGCDLKVFTKILANRLNKCIADIIHEDQTGFIPGRFSFFNVRRLLNIMYTKFSKNSKIAVLALDAQKAFDQVEWSYLLSAIKEFGLGENFASWVKMLYARPTASVITNNNRSPAFTLQRSCRQGCPLSPLLFAVAMEALAISIRNHPSIAPLILGGVDHRISLYADDVVLFLSRPEVSLPPLLGLIEKFGEISGYTVNWDKSEFLPLTGDLDPHFLKNLSF</sequence>
<dbReference type="SUPFAM" id="SSF56672">
    <property type="entry name" value="DNA/RNA polymerases"/>
    <property type="match status" value="1"/>
</dbReference>
<feature type="domain" description="Reverse transcriptase" evidence="1">
    <location>
        <begin position="7"/>
        <end position="265"/>
    </location>
</feature>
<reference evidence="2" key="3">
    <citation type="submission" date="2025-09" db="UniProtKB">
        <authorList>
            <consortium name="Ensembl"/>
        </authorList>
    </citation>
    <scope>IDENTIFICATION</scope>
</reference>